<comment type="similarity">
    <text evidence="1">Belongs to the SecB family.</text>
</comment>
<dbReference type="OrthoDB" id="5518794at2"/>
<dbReference type="AlphaFoldDB" id="A0A1M5T0S3"/>
<evidence type="ECO:0000313" key="3">
    <source>
        <dbReference type="Proteomes" id="UP000183967"/>
    </source>
</evidence>
<dbReference type="Gene3D" id="3.10.420.10">
    <property type="entry name" value="SecB-like"/>
    <property type="match status" value="1"/>
</dbReference>
<name>A0A1M5T0S3_9FIRM</name>
<dbReference type="GO" id="GO:0051262">
    <property type="term" value="P:protein tetramerization"/>
    <property type="evidence" value="ECO:0007669"/>
    <property type="project" value="InterPro"/>
</dbReference>
<dbReference type="RefSeq" id="WP_073195700.1">
    <property type="nucleotide sequence ID" value="NZ_FQXO01000016.1"/>
</dbReference>
<reference evidence="3" key="1">
    <citation type="submission" date="2016-11" db="EMBL/GenBank/DDBJ databases">
        <authorList>
            <person name="Varghese N."/>
            <person name="Submissions S."/>
        </authorList>
    </citation>
    <scope>NUCLEOTIDE SEQUENCE [LARGE SCALE GENOMIC DNA]</scope>
    <source>
        <strain evidence="3">DSM 13643</strain>
    </source>
</reference>
<evidence type="ECO:0000256" key="1">
    <source>
        <dbReference type="ARBA" id="ARBA00009990"/>
    </source>
</evidence>
<dbReference type="Proteomes" id="UP000183967">
    <property type="component" value="Unassembled WGS sequence"/>
</dbReference>
<dbReference type="InterPro" id="IPR035958">
    <property type="entry name" value="SecB-like_sf"/>
</dbReference>
<accession>A0A1M5T0S3</accession>
<dbReference type="GO" id="GO:0051082">
    <property type="term" value="F:unfolded protein binding"/>
    <property type="evidence" value="ECO:0007669"/>
    <property type="project" value="InterPro"/>
</dbReference>
<dbReference type="GO" id="GO:0015031">
    <property type="term" value="P:protein transport"/>
    <property type="evidence" value="ECO:0007669"/>
    <property type="project" value="InterPro"/>
</dbReference>
<dbReference type="SUPFAM" id="SSF54611">
    <property type="entry name" value="SecB-like"/>
    <property type="match status" value="1"/>
</dbReference>
<protein>
    <submittedName>
        <fullName evidence="2">Preprotein translocase subunit SecB</fullName>
    </submittedName>
</protein>
<gene>
    <name evidence="2" type="ORF">SAMN02745135_00820</name>
</gene>
<organism evidence="2 3">
    <name type="scientific">Caloranaerobacter azorensis DSM 13643</name>
    <dbReference type="NCBI Taxonomy" id="1121264"/>
    <lineage>
        <taxon>Bacteria</taxon>
        <taxon>Bacillati</taxon>
        <taxon>Bacillota</taxon>
        <taxon>Tissierellia</taxon>
        <taxon>Tissierellales</taxon>
        <taxon>Thermohalobacteraceae</taxon>
        <taxon>Caloranaerobacter</taxon>
    </lineage>
</organism>
<sequence>MEQKSINKDKYAKLVRNIDINQLNLVELYSKKYVTALYNNENLTKIKVDIKHRSGLKSVQDNSFITEFKTEIFSETEKGEKIFNIFVVYEIVYSLRENIDLNELKDEVEFFVFRNVPVNIWPYIRETVSSVTTKMGFQPLVLEPLKIF</sequence>
<dbReference type="Pfam" id="PF02556">
    <property type="entry name" value="SecB"/>
    <property type="match status" value="1"/>
</dbReference>
<keyword evidence="3" id="KW-1185">Reference proteome</keyword>
<dbReference type="InterPro" id="IPR003708">
    <property type="entry name" value="SecB"/>
</dbReference>
<proteinExistence type="inferred from homology"/>
<dbReference type="EMBL" id="FQXO01000016">
    <property type="protein sequence ID" value="SHH44242.1"/>
    <property type="molecule type" value="Genomic_DNA"/>
</dbReference>
<evidence type="ECO:0000313" key="2">
    <source>
        <dbReference type="EMBL" id="SHH44242.1"/>
    </source>
</evidence>